<dbReference type="Proteomes" id="UP000271162">
    <property type="component" value="Unassembled WGS sequence"/>
</dbReference>
<dbReference type="GO" id="GO:0000271">
    <property type="term" value="P:polysaccharide biosynthetic process"/>
    <property type="evidence" value="ECO:0007669"/>
    <property type="project" value="TreeGrafter"/>
</dbReference>
<feature type="domain" description="Acyltransferase 3" evidence="2">
    <location>
        <begin position="135"/>
        <end position="232"/>
    </location>
</feature>
<organism evidence="5">
    <name type="scientific">Nippostrongylus brasiliensis</name>
    <name type="common">Rat hookworm</name>
    <dbReference type="NCBI Taxonomy" id="27835"/>
    <lineage>
        <taxon>Eukaryota</taxon>
        <taxon>Metazoa</taxon>
        <taxon>Ecdysozoa</taxon>
        <taxon>Nematoda</taxon>
        <taxon>Chromadorea</taxon>
        <taxon>Rhabditida</taxon>
        <taxon>Rhabditina</taxon>
        <taxon>Rhabditomorpha</taxon>
        <taxon>Strongyloidea</taxon>
        <taxon>Heligmosomidae</taxon>
        <taxon>Nippostrongylus</taxon>
    </lineage>
</organism>
<keyword evidence="4" id="KW-1185">Reference proteome</keyword>
<dbReference type="InterPro" id="IPR050879">
    <property type="entry name" value="Acyltransferase_3"/>
</dbReference>
<feature type="transmembrane region" description="Helical" evidence="1">
    <location>
        <begin position="34"/>
        <end position="53"/>
    </location>
</feature>
<gene>
    <name evidence="3" type="ORF">NBR_LOCUS8656</name>
</gene>
<reference evidence="5" key="1">
    <citation type="submission" date="2016-04" db="UniProtKB">
        <authorList>
            <consortium name="WormBaseParasite"/>
        </authorList>
    </citation>
    <scope>IDENTIFICATION</scope>
</reference>
<dbReference type="InterPro" id="IPR002656">
    <property type="entry name" value="Acyl_transf_3_dom"/>
</dbReference>
<feature type="transmembrane region" description="Helical" evidence="1">
    <location>
        <begin position="160"/>
        <end position="179"/>
    </location>
</feature>
<evidence type="ECO:0000313" key="3">
    <source>
        <dbReference type="EMBL" id="VDL72245.1"/>
    </source>
</evidence>
<keyword evidence="1" id="KW-0472">Membrane</keyword>
<evidence type="ECO:0000256" key="1">
    <source>
        <dbReference type="SAM" id="Phobius"/>
    </source>
</evidence>
<dbReference type="PANTHER" id="PTHR23028">
    <property type="entry name" value="ACETYLTRANSFERASE"/>
    <property type="match status" value="1"/>
</dbReference>
<evidence type="ECO:0000259" key="2">
    <source>
        <dbReference type="Pfam" id="PF01757"/>
    </source>
</evidence>
<sequence length="272" mass="31517">MRRRDHRLDLQGLRGVAILSVLGFHFFPSWFPNGYVGVDQFFVLSGFLMAMILNSRSGSSNIFDFYYGRLKRIVPMYILIVFLTLWSCIFFFPASNLDLNMEAALPALTFLSNLWHTDEESEYFIEMRRRVHRLDLQGLRGVAILSVLGFHFFPSWFPNGYVGVDQFFVLSGFLMAMILDSRSGSTNIFDFYYRRLKRIVPMYILIVFLTLWSCILFFPASNLDLNMEAALPALTFVSNLWHTDEESEYFIEVGRLLVQKSNGLTSAFEDSV</sequence>
<protein>
    <submittedName>
        <fullName evidence="5">Acyl_transf_3 domain-containing protein</fullName>
    </submittedName>
</protein>
<dbReference type="EMBL" id="UYSL01020033">
    <property type="protein sequence ID" value="VDL72245.1"/>
    <property type="molecule type" value="Genomic_DNA"/>
</dbReference>
<accession>A0A0N4XZN5</accession>
<feature type="transmembrane region" description="Helical" evidence="1">
    <location>
        <begin position="74"/>
        <end position="93"/>
    </location>
</feature>
<evidence type="ECO:0000313" key="5">
    <source>
        <dbReference type="WBParaSite" id="NBR_0000865501-mRNA-1"/>
    </source>
</evidence>
<feature type="transmembrane region" description="Helical" evidence="1">
    <location>
        <begin position="200"/>
        <end position="218"/>
    </location>
</feature>
<proteinExistence type="predicted"/>
<dbReference type="STRING" id="27835.A0A0N4XZN5"/>
<evidence type="ECO:0000313" key="4">
    <source>
        <dbReference type="Proteomes" id="UP000271162"/>
    </source>
</evidence>
<dbReference type="Pfam" id="PF01757">
    <property type="entry name" value="Acyl_transf_3"/>
    <property type="match status" value="2"/>
</dbReference>
<keyword evidence="1" id="KW-1133">Transmembrane helix</keyword>
<feature type="domain" description="Acyltransferase 3" evidence="2">
    <location>
        <begin position="9"/>
        <end position="106"/>
    </location>
</feature>
<dbReference type="PANTHER" id="PTHR23028:SF127">
    <property type="entry name" value="ACYL_TRANSF_3 DOMAIN-CONTAINING PROTEIN-RELATED"/>
    <property type="match status" value="1"/>
</dbReference>
<dbReference type="AlphaFoldDB" id="A0A0N4XZN5"/>
<dbReference type="WBParaSite" id="NBR_0000865501-mRNA-1">
    <property type="protein sequence ID" value="NBR_0000865501-mRNA-1"/>
    <property type="gene ID" value="NBR_0000865501"/>
</dbReference>
<dbReference type="GO" id="GO:0016747">
    <property type="term" value="F:acyltransferase activity, transferring groups other than amino-acyl groups"/>
    <property type="evidence" value="ECO:0007669"/>
    <property type="project" value="InterPro"/>
</dbReference>
<keyword evidence="1" id="KW-0812">Transmembrane</keyword>
<name>A0A0N4XZN5_NIPBR</name>
<dbReference type="GO" id="GO:0016020">
    <property type="term" value="C:membrane"/>
    <property type="evidence" value="ECO:0007669"/>
    <property type="project" value="TreeGrafter"/>
</dbReference>
<reference evidence="3 4" key="2">
    <citation type="submission" date="2018-11" db="EMBL/GenBank/DDBJ databases">
        <authorList>
            <consortium name="Pathogen Informatics"/>
        </authorList>
    </citation>
    <scope>NUCLEOTIDE SEQUENCE [LARGE SCALE GENOMIC DNA]</scope>
</reference>
<feature type="transmembrane region" description="Helical" evidence="1">
    <location>
        <begin position="12"/>
        <end position="28"/>
    </location>
</feature>